<name>H1YZP0_9EURY</name>
<sequence length="154" mass="17090">MSYKVMEKRYNNYSPMPGSHSNTILHGRNPHAQSEDAIILLGEILNRYEENLRASGTLPAPPSGITDHLFNLINAMPVSDRVLISMALANFGNPLSTSLFINSLNHENSLVRYISAESLAKICDPESVEKLFTLYNDESVSVRLAAEKALIKML</sequence>
<dbReference type="InterPro" id="IPR016024">
    <property type="entry name" value="ARM-type_fold"/>
</dbReference>
<proteinExistence type="predicted"/>
<evidence type="ECO:0008006" key="3">
    <source>
        <dbReference type="Google" id="ProtNLM"/>
    </source>
</evidence>
<dbReference type="AlphaFoldDB" id="H1YZP0"/>
<reference evidence="1 2" key="1">
    <citation type="submission" date="2011-10" db="EMBL/GenBank/DDBJ databases">
        <title>The Improved High-Quality Draft genome of Methanoplanus limicola DSM 2279.</title>
        <authorList>
            <consortium name="US DOE Joint Genome Institute (JGI-PGF)"/>
            <person name="Lucas S."/>
            <person name="Copeland A."/>
            <person name="Lapidus A."/>
            <person name="Glavina del Rio T."/>
            <person name="Dalin E."/>
            <person name="Tice H."/>
            <person name="Bruce D."/>
            <person name="Goodwin L."/>
            <person name="Pitluck S."/>
            <person name="Peters L."/>
            <person name="Mikhailova N."/>
            <person name="Lu M."/>
            <person name="Kyrpides N."/>
            <person name="Mavromatis K."/>
            <person name="Ivanova N."/>
            <person name="Markowitz V."/>
            <person name="Cheng J.-F."/>
            <person name="Hugenholtz P."/>
            <person name="Woyke T."/>
            <person name="Wu D."/>
            <person name="Wirth R."/>
            <person name="Brambilla E.-M."/>
            <person name="Klenk H.-P."/>
            <person name="Eisen J.A."/>
        </authorList>
    </citation>
    <scope>NUCLEOTIDE SEQUENCE [LARGE SCALE GENOMIC DNA]</scope>
    <source>
        <strain evidence="1 2">DSM 2279</strain>
    </source>
</reference>
<dbReference type="EMBL" id="CM001436">
    <property type="protein sequence ID" value="EHQ37093.1"/>
    <property type="molecule type" value="Genomic_DNA"/>
</dbReference>
<dbReference type="SUPFAM" id="SSF48371">
    <property type="entry name" value="ARM repeat"/>
    <property type="match status" value="1"/>
</dbReference>
<dbReference type="InterPro" id="IPR011989">
    <property type="entry name" value="ARM-like"/>
</dbReference>
<dbReference type="Pfam" id="PF13646">
    <property type="entry name" value="HEAT_2"/>
    <property type="match status" value="1"/>
</dbReference>
<accession>H1YZP0</accession>
<evidence type="ECO:0000313" key="1">
    <source>
        <dbReference type="EMBL" id="EHQ37093.1"/>
    </source>
</evidence>
<gene>
    <name evidence="1" type="ORF">Metlim_3061</name>
</gene>
<organism evidence="1 2">
    <name type="scientific">Methanoplanus limicola DSM 2279</name>
    <dbReference type="NCBI Taxonomy" id="937775"/>
    <lineage>
        <taxon>Archaea</taxon>
        <taxon>Methanobacteriati</taxon>
        <taxon>Methanobacteriota</taxon>
        <taxon>Stenosarchaea group</taxon>
        <taxon>Methanomicrobia</taxon>
        <taxon>Methanomicrobiales</taxon>
        <taxon>Methanomicrobiaceae</taxon>
        <taxon>Methanoplanus</taxon>
    </lineage>
</organism>
<dbReference type="Gene3D" id="1.25.10.10">
    <property type="entry name" value="Leucine-rich Repeat Variant"/>
    <property type="match status" value="1"/>
</dbReference>
<dbReference type="Proteomes" id="UP000005741">
    <property type="component" value="Chromosome"/>
</dbReference>
<evidence type="ECO:0000313" key="2">
    <source>
        <dbReference type="Proteomes" id="UP000005741"/>
    </source>
</evidence>
<dbReference type="InParanoid" id="H1YZP0"/>
<dbReference type="HOGENOM" id="CLU_1700294_0_0_2"/>
<dbReference type="RefSeq" id="WP_004079812.1">
    <property type="nucleotide sequence ID" value="NZ_CM001436.1"/>
</dbReference>
<keyword evidence="2" id="KW-1185">Reference proteome</keyword>
<protein>
    <recommendedName>
        <fullName evidence="3">PBS lyase HEAT domain protein repeat-containing protein</fullName>
    </recommendedName>
</protein>